<dbReference type="AlphaFoldDB" id="A0A438MUR4"/>
<gene>
    <name evidence="3" type="ORF">B0A52_08853</name>
</gene>
<accession>A0A438MUR4</accession>
<keyword evidence="1" id="KW-0812">Transmembrane</keyword>
<dbReference type="OrthoDB" id="4160917at2759"/>
<feature type="transmembrane region" description="Helical" evidence="1">
    <location>
        <begin position="190"/>
        <end position="211"/>
    </location>
</feature>
<organism evidence="3 4">
    <name type="scientific">Exophiala mesophila</name>
    <name type="common">Black yeast-like fungus</name>
    <dbReference type="NCBI Taxonomy" id="212818"/>
    <lineage>
        <taxon>Eukaryota</taxon>
        <taxon>Fungi</taxon>
        <taxon>Dikarya</taxon>
        <taxon>Ascomycota</taxon>
        <taxon>Pezizomycotina</taxon>
        <taxon>Eurotiomycetes</taxon>
        <taxon>Chaetothyriomycetidae</taxon>
        <taxon>Chaetothyriales</taxon>
        <taxon>Herpotrichiellaceae</taxon>
        <taxon>Exophiala</taxon>
    </lineage>
</organism>
<evidence type="ECO:0000313" key="3">
    <source>
        <dbReference type="EMBL" id="RVX67500.1"/>
    </source>
</evidence>
<evidence type="ECO:0000256" key="1">
    <source>
        <dbReference type="SAM" id="Phobius"/>
    </source>
</evidence>
<reference evidence="3 4" key="1">
    <citation type="submission" date="2017-03" db="EMBL/GenBank/DDBJ databases">
        <title>Genomes of endolithic fungi from Antarctica.</title>
        <authorList>
            <person name="Coleine C."/>
            <person name="Masonjones S."/>
            <person name="Stajich J.E."/>
        </authorList>
    </citation>
    <scope>NUCLEOTIDE SEQUENCE [LARGE SCALE GENOMIC DNA]</scope>
    <source>
        <strain evidence="3 4">CCFEE 6314</strain>
    </source>
</reference>
<feature type="signal peptide" evidence="2">
    <location>
        <begin position="1"/>
        <end position="23"/>
    </location>
</feature>
<feature type="chain" id="PRO_5019117717" evidence="2">
    <location>
        <begin position="24"/>
        <end position="212"/>
    </location>
</feature>
<evidence type="ECO:0000256" key="2">
    <source>
        <dbReference type="SAM" id="SignalP"/>
    </source>
</evidence>
<comment type="caution">
    <text evidence="3">The sequence shown here is derived from an EMBL/GenBank/DDBJ whole genome shotgun (WGS) entry which is preliminary data.</text>
</comment>
<dbReference type="VEuPathDB" id="FungiDB:PV10_03737"/>
<keyword evidence="1" id="KW-1133">Transmembrane helix</keyword>
<keyword evidence="1" id="KW-0472">Membrane</keyword>
<proteinExistence type="predicted"/>
<protein>
    <submittedName>
        <fullName evidence="3">Uncharacterized protein</fullName>
    </submittedName>
</protein>
<name>A0A438MUR4_EXOME</name>
<keyword evidence="2" id="KW-0732">Signal</keyword>
<evidence type="ECO:0000313" key="4">
    <source>
        <dbReference type="Proteomes" id="UP000288859"/>
    </source>
</evidence>
<dbReference type="EMBL" id="NAJM01000047">
    <property type="protein sequence ID" value="RVX67500.1"/>
    <property type="molecule type" value="Genomic_DNA"/>
</dbReference>
<dbReference type="Proteomes" id="UP000288859">
    <property type="component" value="Unassembled WGS sequence"/>
</dbReference>
<sequence length="212" mass="22248">MSLLSLLLLCVAFLLNLVPICRASGPCETDQNPYCAGNAIFEQICCTYPDVCYWANRDGQPGCCPHGHVCDGLAPYSTRTTWKAPITTAIRPTTVTTVIEPSTITSYEGGGAVIVTITSQNPVVTVTTENWCHKNPCDAVTSAVVSIYSTVTQGAGGVVTVITEEAGQAYATVSGLLVGNGASVPEPTGFIVLVSLIPSIVFLATIFWHGFG</sequence>